<keyword evidence="2" id="KW-0539">Nucleus</keyword>
<feature type="domain" description="ENT" evidence="4">
    <location>
        <begin position="279"/>
        <end position="326"/>
    </location>
</feature>
<organism evidence="5 6">
    <name type="scientific">Ambrosia artemisiifolia</name>
    <name type="common">Common ragweed</name>
    <dbReference type="NCBI Taxonomy" id="4212"/>
    <lineage>
        <taxon>Eukaryota</taxon>
        <taxon>Viridiplantae</taxon>
        <taxon>Streptophyta</taxon>
        <taxon>Embryophyta</taxon>
        <taxon>Tracheophyta</taxon>
        <taxon>Spermatophyta</taxon>
        <taxon>Magnoliopsida</taxon>
        <taxon>eudicotyledons</taxon>
        <taxon>Gunneridae</taxon>
        <taxon>Pentapetalae</taxon>
        <taxon>asterids</taxon>
        <taxon>campanulids</taxon>
        <taxon>Asterales</taxon>
        <taxon>Asteraceae</taxon>
        <taxon>Asteroideae</taxon>
        <taxon>Heliantheae alliance</taxon>
        <taxon>Heliantheae</taxon>
        <taxon>Ambrosia</taxon>
    </lineage>
</organism>
<dbReference type="Proteomes" id="UP001206925">
    <property type="component" value="Unassembled WGS sequence"/>
</dbReference>
<evidence type="ECO:0000259" key="4">
    <source>
        <dbReference type="PROSITE" id="PS51138"/>
    </source>
</evidence>
<dbReference type="Gene3D" id="1.10.1240.40">
    <property type="entry name" value="ENT domain"/>
    <property type="match status" value="1"/>
</dbReference>
<evidence type="ECO:0000256" key="2">
    <source>
        <dbReference type="ARBA" id="ARBA00023242"/>
    </source>
</evidence>
<name>A0AAD5C280_AMBAR</name>
<sequence length="326" mass="37354">MHRSSSANMFRSDEYFLNLSPPRKPTQPLDDSLPVYDPISPDGTKKEHCKPSRENTIHIIPLFFITKTVNPKILFRKQVITQYGNKERKLPRTVNSDKRQFYMMKYKRGSIDKVRINTKDTHCKKLLNRNLNSGSQEKQRNAKRDSHMKSLQFGAQVDNLQESHIVSARTLKRGSAYLSQDEVNIGTSLKFKITQKEGKRLRVIVTSHEKVDADVAREDISGAYRKTANDDHDDDSVTCSVGSCSINSYSDYNIQSKSNAFEDTKSYDSDAESVCQGGYEDKIHRLELQAYRRTIEALHASGPLTWEKETMAQSWMFVHLAYESVS</sequence>
<evidence type="ECO:0000256" key="3">
    <source>
        <dbReference type="SAM" id="MobiDB-lite"/>
    </source>
</evidence>
<accession>A0AAD5C280</accession>
<comment type="caution">
    <text evidence="5">The sequence shown here is derived from an EMBL/GenBank/DDBJ whole genome shotgun (WGS) entry which is preliminary data.</text>
</comment>
<reference evidence="5" key="1">
    <citation type="submission" date="2022-06" db="EMBL/GenBank/DDBJ databases">
        <title>Uncovering the hologenomic basis of an extraordinary plant invasion.</title>
        <authorList>
            <person name="Bieker V.C."/>
            <person name="Martin M.D."/>
            <person name="Gilbert T."/>
            <person name="Hodgins K."/>
            <person name="Battlay P."/>
            <person name="Petersen B."/>
            <person name="Wilson J."/>
        </authorList>
    </citation>
    <scope>NUCLEOTIDE SEQUENCE</scope>
    <source>
        <strain evidence="5">AA19_3_7</strain>
        <tissue evidence="5">Leaf</tissue>
    </source>
</reference>
<dbReference type="InterPro" id="IPR036142">
    <property type="entry name" value="ENT_dom-like_sf"/>
</dbReference>
<evidence type="ECO:0000256" key="1">
    <source>
        <dbReference type="ARBA" id="ARBA00004123"/>
    </source>
</evidence>
<dbReference type="EMBL" id="JAMZMK010009861">
    <property type="protein sequence ID" value="KAI7733996.1"/>
    <property type="molecule type" value="Genomic_DNA"/>
</dbReference>
<comment type="subcellular location">
    <subcellularLocation>
        <location evidence="1">Nucleus</location>
    </subcellularLocation>
</comment>
<gene>
    <name evidence="5" type="ORF">M8C21_014334</name>
</gene>
<evidence type="ECO:0000313" key="6">
    <source>
        <dbReference type="Proteomes" id="UP001206925"/>
    </source>
</evidence>
<protein>
    <recommendedName>
        <fullName evidence="4">ENT domain-containing protein</fullName>
    </recommendedName>
</protein>
<keyword evidence="6" id="KW-1185">Reference proteome</keyword>
<proteinExistence type="predicted"/>
<feature type="region of interest" description="Disordered" evidence="3">
    <location>
        <begin position="17"/>
        <end position="50"/>
    </location>
</feature>
<evidence type="ECO:0000313" key="5">
    <source>
        <dbReference type="EMBL" id="KAI7733996.1"/>
    </source>
</evidence>
<dbReference type="InterPro" id="IPR005491">
    <property type="entry name" value="ENT_dom"/>
</dbReference>
<dbReference type="GO" id="GO:0005634">
    <property type="term" value="C:nucleus"/>
    <property type="evidence" value="ECO:0007669"/>
    <property type="project" value="UniProtKB-SubCell"/>
</dbReference>
<dbReference type="PROSITE" id="PS51138">
    <property type="entry name" value="ENT"/>
    <property type="match status" value="1"/>
</dbReference>
<dbReference type="AlphaFoldDB" id="A0AAD5C280"/>
<dbReference type="SUPFAM" id="SSF158639">
    <property type="entry name" value="ENT-like"/>
    <property type="match status" value="1"/>
</dbReference>